<dbReference type="PROSITE" id="PS01124">
    <property type="entry name" value="HTH_ARAC_FAMILY_2"/>
    <property type="match status" value="1"/>
</dbReference>
<dbReference type="InterPro" id="IPR009057">
    <property type="entry name" value="Homeodomain-like_sf"/>
</dbReference>
<evidence type="ECO:0000256" key="3">
    <source>
        <dbReference type="ARBA" id="ARBA00023163"/>
    </source>
</evidence>
<dbReference type="InterPro" id="IPR018060">
    <property type="entry name" value="HTH_AraC"/>
</dbReference>
<dbReference type="InterPro" id="IPR020449">
    <property type="entry name" value="Tscrpt_reg_AraC-type_HTH"/>
</dbReference>
<dbReference type="Pfam" id="PF12833">
    <property type="entry name" value="HTH_18"/>
    <property type="match status" value="1"/>
</dbReference>
<dbReference type="EMBL" id="JAUSUB010000024">
    <property type="protein sequence ID" value="MDQ0272477.1"/>
    <property type="molecule type" value="Genomic_DNA"/>
</dbReference>
<accession>A0ABU0AMK9</accession>
<dbReference type="Proteomes" id="UP001238088">
    <property type="component" value="Unassembled WGS sequence"/>
</dbReference>
<keyword evidence="2" id="KW-0238">DNA-binding</keyword>
<dbReference type="SUPFAM" id="SSF55136">
    <property type="entry name" value="Probable bacterial effector-binding domain"/>
    <property type="match status" value="1"/>
</dbReference>
<dbReference type="SMART" id="SM00871">
    <property type="entry name" value="AraC_E_bind"/>
    <property type="match status" value="1"/>
</dbReference>
<dbReference type="Pfam" id="PF14526">
    <property type="entry name" value="Cass2"/>
    <property type="match status" value="1"/>
</dbReference>
<dbReference type="SMART" id="SM00342">
    <property type="entry name" value="HTH_ARAC"/>
    <property type="match status" value="1"/>
</dbReference>
<evidence type="ECO:0000313" key="6">
    <source>
        <dbReference type="Proteomes" id="UP001238088"/>
    </source>
</evidence>
<dbReference type="InterPro" id="IPR050959">
    <property type="entry name" value="MarA-like"/>
</dbReference>
<proteinExistence type="predicted"/>
<evidence type="ECO:0000256" key="2">
    <source>
        <dbReference type="ARBA" id="ARBA00023125"/>
    </source>
</evidence>
<dbReference type="InterPro" id="IPR011256">
    <property type="entry name" value="Reg_factor_effector_dom_sf"/>
</dbReference>
<dbReference type="RefSeq" id="WP_307477828.1">
    <property type="nucleotide sequence ID" value="NZ_JAUSUB010000024.1"/>
</dbReference>
<feature type="domain" description="HTH araC/xylS-type" evidence="4">
    <location>
        <begin position="8"/>
        <end position="106"/>
    </location>
</feature>
<organism evidence="5 6">
    <name type="scientific">Cytobacillus purgationiresistens</name>
    <dbReference type="NCBI Taxonomy" id="863449"/>
    <lineage>
        <taxon>Bacteria</taxon>
        <taxon>Bacillati</taxon>
        <taxon>Bacillota</taxon>
        <taxon>Bacilli</taxon>
        <taxon>Bacillales</taxon>
        <taxon>Bacillaceae</taxon>
        <taxon>Cytobacillus</taxon>
    </lineage>
</organism>
<dbReference type="PANTHER" id="PTHR47504:SF5">
    <property type="entry name" value="RIGHT ORIGIN-BINDING PROTEIN"/>
    <property type="match status" value="1"/>
</dbReference>
<dbReference type="SUPFAM" id="SSF46689">
    <property type="entry name" value="Homeodomain-like"/>
    <property type="match status" value="2"/>
</dbReference>
<evidence type="ECO:0000256" key="1">
    <source>
        <dbReference type="ARBA" id="ARBA00023015"/>
    </source>
</evidence>
<keyword evidence="3" id="KW-0804">Transcription</keyword>
<dbReference type="Gene3D" id="1.10.10.60">
    <property type="entry name" value="Homeodomain-like"/>
    <property type="match status" value="2"/>
</dbReference>
<dbReference type="Gene3D" id="3.20.80.10">
    <property type="entry name" value="Regulatory factor, effector binding domain"/>
    <property type="match status" value="1"/>
</dbReference>
<sequence length="287" mass="33096">MAWLQFIQTAIDYMEEHLLEDLDIEEVAKQAGSSSYHFQRTFALLTDCSVSEYLRRRRLSLAAKELSETNERIIDIAYKYGYDTPEAFSKAFRRQHDMTPTEARKFRGRQQFFERLVIQVTLKGAEPVKFNVVEKGKFNVIGMKRNYSLENGENLLEIPKLWNEVNSNGTIDKLCRFNNGHIKGVLGVCVDQGPDLQEGKIDYWIAVETTDGRGGEFQTLEIPASKWVVFEVKGPMPEAMQTTWKKIFSEWFPTSGYEHAGTPEMEVYPEDGSDTSEFYSEIWIPVK</sequence>
<dbReference type="InterPro" id="IPR029441">
    <property type="entry name" value="Cass2"/>
</dbReference>
<comment type="caution">
    <text evidence="5">The sequence shown here is derived from an EMBL/GenBank/DDBJ whole genome shotgun (WGS) entry which is preliminary data.</text>
</comment>
<name>A0ABU0AMK9_9BACI</name>
<protein>
    <submittedName>
        <fullName evidence="5">AraC family transcriptional regulator</fullName>
    </submittedName>
</protein>
<dbReference type="PROSITE" id="PS00041">
    <property type="entry name" value="HTH_ARAC_FAMILY_1"/>
    <property type="match status" value="1"/>
</dbReference>
<keyword evidence="6" id="KW-1185">Reference proteome</keyword>
<dbReference type="InterPro" id="IPR010499">
    <property type="entry name" value="AraC_E-bd"/>
</dbReference>
<dbReference type="InterPro" id="IPR018062">
    <property type="entry name" value="HTH_AraC-typ_CS"/>
</dbReference>
<keyword evidence="1" id="KW-0805">Transcription regulation</keyword>
<dbReference type="PANTHER" id="PTHR47504">
    <property type="entry name" value="RIGHT ORIGIN-BINDING PROTEIN"/>
    <property type="match status" value="1"/>
</dbReference>
<dbReference type="PRINTS" id="PR00032">
    <property type="entry name" value="HTHARAC"/>
</dbReference>
<reference evidence="5 6" key="1">
    <citation type="submission" date="2023-07" db="EMBL/GenBank/DDBJ databases">
        <title>Genomic Encyclopedia of Type Strains, Phase IV (KMG-IV): sequencing the most valuable type-strain genomes for metagenomic binning, comparative biology and taxonomic classification.</title>
        <authorList>
            <person name="Goeker M."/>
        </authorList>
    </citation>
    <scope>NUCLEOTIDE SEQUENCE [LARGE SCALE GENOMIC DNA]</scope>
    <source>
        <strain evidence="5 6">DSM 23494</strain>
    </source>
</reference>
<evidence type="ECO:0000313" key="5">
    <source>
        <dbReference type="EMBL" id="MDQ0272477.1"/>
    </source>
</evidence>
<evidence type="ECO:0000259" key="4">
    <source>
        <dbReference type="PROSITE" id="PS01124"/>
    </source>
</evidence>
<gene>
    <name evidence="5" type="ORF">J2S17_004369</name>
</gene>